<dbReference type="Proteomes" id="UP000094236">
    <property type="component" value="Unassembled WGS sequence"/>
</dbReference>
<dbReference type="NCBIfam" id="TIGR01197">
    <property type="entry name" value="nramp"/>
    <property type="match status" value="1"/>
</dbReference>
<keyword evidence="7" id="KW-1185">Reference proteome</keyword>
<comment type="subcellular location">
    <subcellularLocation>
        <location evidence="1">Membrane</location>
        <topology evidence="1">Multi-pass membrane protein</topology>
    </subcellularLocation>
</comment>
<dbReference type="GO" id="GO:0015086">
    <property type="term" value="F:cadmium ion transmembrane transporter activity"/>
    <property type="evidence" value="ECO:0007669"/>
    <property type="project" value="TreeGrafter"/>
</dbReference>
<accession>A0A1E4TWS3</accession>
<dbReference type="EMBL" id="KV454013">
    <property type="protein sequence ID" value="ODV96205.1"/>
    <property type="molecule type" value="Genomic_DNA"/>
</dbReference>
<evidence type="ECO:0000256" key="4">
    <source>
        <dbReference type="ARBA" id="ARBA00023136"/>
    </source>
</evidence>
<evidence type="ECO:0000256" key="3">
    <source>
        <dbReference type="ARBA" id="ARBA00022989"/>
    </source>
</evidence>
<dbReference type="STRING" id="669874.A0A1E4TWS3"/>
<feature type="transmembrane region" description="Helical" evidence="5">
    <location>
        <begin position="249"/>
        <end position="274"/>
    </location>
</feature>
<dbReference type="PANTHER" id="PTHR11706:SF101">
    <property type="entry name" value="MANGANESE TRANSPORTER SMF1"/>
    <property type="match status" value="1"/>
</dbReference>
<dbReference type="GO" id="GO:0005384">
    <property type="term" value="F:manganese ion transmembrane transporter activity"/>
    <property type="evidence" value="ECO:0007669"/>
    <property type="project" value="TreeGrafter"/>
</dbReference>
<sequence length="477" mass="52305">MISVAYMDPGNYSTDISGGASNKFSLLFVILLSNIIAIFLQTLCIKLGSVTGLDLSRACRLYLPNWLNYTIYAFAECAIVATDIAEVIGTAIALNVLIKVPLPAGVILTITDVLFVLMAYRPGSSLKFVKMFEYAVAVLVLAVVVCFCIELSYIPQQSVGKIFRGYLPSSEILQNGGIYTAASILGATVMPHSLFLGSGLVQPRLREYDLQNGYIQLSENAEENEESYFDYKPSLKAIKYALKFSIIELALNLFTFALFVNSAILIVAGSTLYGTEQAIDADLYTIHTLLAQTISPAVSTVFMLALLCSGQSAGIVCTIAGQIVSEGHINWNLKPWQRRLATRSIAIVPCLIITLCIGKSGLSNALNASQVVLSILLPFLIAPLIYFTSSKKIMRVDISNNDFHRPNNDNDNDNKNKNSDNIFHEIELNDLENETNNSNKYKIVANNWVTTVIATAVWIFISMLNIYAIVQVARDGI</sequence>
<feature type="transmembrane region" description="Helical" evidence="5">
    <location>
        <begin position="448"/>
        <end position="470"/>
    </location>
</feature>
<dbReference type="PRINTS" id="PR00447">
    <property type="entry name" value="NATRESASSCMP"/>
</dbReference>
<keyword evidence="3 5" id="KW-1133">Transmembrane helix</keyword>
<dbReference type="OrthoDB" id="409173at2759"/>
<feature type="transmembrane region" description="Helical" evidence="5">
    <location>
        <begin position="176"/>
        <end position="196"/>
    </location>
</feature>
<evidence type="ECO:0000313" key="7">
    <source>
        <dbReference type="Proteomes" id="UP000094236"/>
    </source>
</evidence>
<dbReference type="NCBIfam" id="NF037982">
    <property type="entry name" value="Nramp_1"/>
    <property type="match status" value="1"/>
</dbReference>
<dbReference type="AlphaFoldDB" id="A0A1E4TWS3"/>
<keyword evidence="4 5" id="KW-0472">Membrane</keyword>
<evidence type="ECO:0000256" key="5">
    <source>
        <dbReference type="SAM" id="Phobius"/>
    </source>
</evidence>
<dbReference type="GO" id="GO:0006825">
    <property type="term" value="P:copper ion transport"/>
    <property type="evidence" value="ECO:0007669"/>
    <property type="project" value="EnsemblFungi"/>
</dbReference>
<dbReference type="GO" id="GO:0005886">
    <property type="term" value="C:plasma membrane"/>
    <property type="evidence" value="ECO:0007669"/>
    <property type="project" value="EnsemblFungi"/>
</dbReference>
<feature type="transmembrane region" description="Helical" evidence="5">
    <location>
        <begin position="24"/>
        <end position="45"/>
    </location>
</feature>
<feature type="transmembrane region" description="Helical" evidence="5">
    <location>
        <begin position="66"/>
        <end position="94"/>
    </location>
</feature>
<organism evidence="6 7">
    <name type="scientific">Pachysolen tannophilus NRRL Y-2460</name>
    <dbReference type="NCBI Taxonomy" id="669874"/>
    <lineage>
        <taxon>Eukaryota</taxon>
        <taxon>Fungi</taxon>
        <taxon>Dikarya</taxon>
        <taxon>Ascomycota</taxon>
        <taxon>Saccharomycotina</taxon>
        <taxon>Pichiomycetes</taxon>
        <taxon>Pachysolenaceae</taxon>
        <taxon>Pachysolen</taxon>
    </lineage>
</organism>
<evidence type="ECO:0000313" key="6">
    <source>
        <dbReference type="EMBL" id="ODV96205.1"/>
    </source>
</evidence>
<feature type="transmembrane region" description="Helical" evidence="5">
    <location>
        <begin position="368"/>
        <end position="387"/>
    </location>
</feature>
<proteinExistence type="inferred from homology"/>
<keyword evidence="2 5" id="KW-0812">Transmembrane</keyword>
<dbReference type="GO" id="GO:0006878">
    <property type="term" value="P:intracellular copper ion homeostasis"/>
    <property type="evidence" value="ECO:0007669"/>
    <property type="project" value="EnsemblFungi"/>
</dbReference>
<feature type="transmembrane region" description="Helical" evidence="5">
    <location>
        <begin position="132"/>
        <end position="156"/>
    </location>
</feature>
<evidence type="ECO:0000256" key="2">
    <source>
        <dbReference type="ARBA" id="ARBA00022692"/>
    </source>
</evidence>
<evidence type="ECO:0000256" key="1">
    <source>
        <dbReference type="ARBA" id="ARBA00004141"/>
    </source>
</evidence>
<dbReference type="GO" id="GO:0034755">
    <property type="term" value="P:iron ion transmembrane transport"/>
    <property type="evidence" value="ECO:0007669"/>
    <property type="project" value="TreeGrafter"/>
</dbReference>
<feature type="transmembrane region" description="Helical" evidence="5">
    <location>
        <begin position="340"/>
        <end position="362"/>
    </location>
</feature>
<dbReference type="PANTHER" id="PTHR11706">
    <property type="entry name" value="SOLUTE CARRIER PROTEIN FAMILY 11 MEMBER"/>
    <property type="match status" value="1"/>
</dbReference>
<feature type="transmembrane region" description="Helical" evidence="5">
    <location>
        <begin position="100"/>
        <end position="120"/>
    </location>
</feature>
<dbReference type="Pfam" id="PF01566">
    <property type="entry name" value="Nramp"/>
    <property type="match status" value="1"/>
</dbReference>
<protein>
    <submittedName>
        <fullName evidence="6">Uncharacterized protein</fullName>
    </submittedName>
</protein>
<dbReference type="GO" id="GO:0015295">
    <property type="term" value="F:solute:proton symporter activity"/>
    <property type="evidence" value="ECO:0007669"/>
    <property type="project" value="EnsemblFungi"/>
</dbReference>
<dbReference type="GO" id="GO:0030026">
    <property type="term" value="P:intracellular manganese ion homeostasis"/>
    <property type="evidence" value="ECO:0007669"/>
    <property type="project" value="EnsemblFungi"/>
</dbReference>
<feature type="transmembrane region" description="Helical" evidence="5">
    <location>
        <begin position="294"/>
        <end position="319"/>
    </location>
</feature>
<reference evidence="7" key="1">
    <citation type="submission" date="2016-05" db="EMBL/GenBank/DDBJ databases">
        <title>Comparative genomics of biotechnologically important yeasts.</title>
        <authorList>
            <consortium name="DOE Joint Genome Institute"/>
            <person name="Riley R."/>
            <person name="Haridas S."/>
            <person name="Wolfe K.H."/>
            <person name="Lopes M.R."/>
            <person name="Hittinger C.T."/>
            <person name="Goker M."/>
            <person name="Salamov A."/>
            <person name="Wisecaver J."/>
            <person name="Long T.M."/>
            <person name="Aerts A.L."/>
            <person name="Barry K."/>
            <person name="Choi C."/>
            <person name="Clum A."/>
            <person name="Coughlan A.Y."/>
            <person name="Deshpande S."/>
            <person name="Douglass A.P."/>
            <person name="Hanson S.J."/>
            <person name="Klenk H.-P."/>
            <person name="Labutti K."/>
            <person name="Lapidus A."/>
            <person name="Lindquist E."/>
            <person name="Lipzen A."/>
            <person name="Meier-Kolthoff J.P."/>
            <person name="Ohm R.A."/>
            <person name="Otillar R.P."/>
            <person name="Pangilinan J."/>
            <person name="Peng Y."/>
            <person name="Rokas A."/>
            <person name="Rosa C.A."/>
            <person name="Scheuner C."/>
            <person name="Sibirny A.A."/>
            <person name="Slot J.C."/>
            <person name="Stielow J.B."/>
            <person name="Sun H."/>
            <person name="Kurtzman C.P."/>
            <person name="Blackwell M."/>
            <person name="Grigoriev I.V."/>
            <person name="Jeffries T.W."/>
        </authorList>
    </citation>
    <scope>NUCLEOTIDE SEQUENCE [LARGE SCALE GENOMIC DNA]</scope>
    <source>
        <strain evidence="7">NRRL Y-2460</strain>
    </source>
</reference>
<name>A0A1E4TWS3_PACTA</name>
<gene>
    <name evidence="6" type="ORF">PACTADRAFT_56991</name>
</gene>
<dbReference type="InterPro" id="IPR001046">
    <property type="entry name" value="NRAMP_fam"/>
</dbReference>
<dbReference type="HAMAP" id="MF_00221">
    <property type="entry name" value="NRAMP"/>
    <property type="match status" value="1"/>
</dbReference>